<dbReference type="InterPro" id="IPR041988">
    <property type="entry name" value="Ribosomal_uL24_KOW"/>
</dbReference>
<dbReference type="SUPFAM" id="SSF50104">
    <property type="entry name" value="Translation proteins SH3-like domain"/>
    <property type="match status" value="1"/>
</dbReference>
<keyword evidence="2 5" id="KW-0689">Ribosomal protein</keyword>
<dbReference type="PANTHER" id="PTHR12903">
    <property type="entry name" value="MITOCHONDRIAL RIBOSOMAL PROTEIN L24"/>
    <property type="match status" value="1"/>
</dbReference>
<dbReference type="GO" id="GO:1990904">
    <property type="term" value="C:ribonucleoprotein complex"/>
    <property type="evidence" value="ECO:0007669"/>
    <property type="project" value="UniProtKB-KW"/>
</dbReference>
<name>A0A6L5GSK0_9FIRM</name>
<dbReference type="InterPro" id="IPR057264">
    <property type="entry name" value="Ribosomal_uL24_C"/>
</dbReference>
<dbReference type="Pfam" id="PF17136">
    <property type="entry name" value="ribosomal_L24"/>
    <property type="match status" value="1"/>
</dbReference>
<sequence length="107" mass="11616">MTRKLHVKTGDNVQVISGKDLGKTGKVIAVDFENARVKVEGVNIQTKHKKANQAMQQGSIVKQEGFIDASNVLLFCDKCGKGVRTGIKVNEDGSKVRVCKKCGTELD</sequence>
<dbReference type="GO" id="GO:0019843">
    <property type="term" value="F:rRNA binding"/>
    <property type="evidence" value="ECO:0007669"/>
    <property type="project" value="UniProtKB-UniRule"/>
</dbReference>
<evidence type="ECO:0000256" key="2">
    <source>
        <dbReference type="ARBA" id="ARBA00022980"/>
    </source>
</evidence>
<evidence type="ECO:0000256" key="5">
    <source>
        <dbReference type="HAMAP-Rule" id="MF_01326"/>
    </source>
</evidence>
<protein>
    <recommendedName>
        <fullName evidence="4 5">Large ribosomal subunit protein uL24</fullName>
    </recommendedName>
</protein>
<comment type="function">
    <text evidence="5">One of two assembly initiator proteins, it binds directly to the 5'-end of the 23S rRNA, where it nucleates assembly of the 50S subunit.</text>
</comment>
<keyword evidence="3 5" id="KW-0687">Ribonucleoprotein</keyword>
<dbReference type="Proteomes" id="UP000473648">
    <property type="component" value="Unassembled WGS sequence"/>
</dbReference>
<dbReference type="GO" id="GO:0006412">
    <property type="term" value="P:translation"/>
    <property type="evidence" value="ECO:0007669"/>
    <property type="project" value="UniProtKB-UniRule"/>
</dbReference>
<dbReference type="GO" id="GO:0003735">
    <property type="term" value="F:structural constituent of ribosome"/>
    <property type="evidence" value="ECO:0007669"/>
    <property type="project" value="InterPro"/>
</dbReference>
<accession>A0A6L5GSK0</accession>
<gene>
    <name evidence="5" type="primary">rplX</name>
    <name evidence="7" type="ORF">FRC53_07510</name>
</gene>
<feature type="domain" description="KOW" evidence="6">
    <location>
        <begin position="6"/>
        <end position="33"/>
    </location>
</feature>
<keyword evidence="8" id="KW-1185">Reference proteome</keyword>
<keyword evidence="5" id="KW-0694">RNA-binding</keyword>
<evidence type="ECO:0000313" key="8">
    <source>
        <dbReference type="Proteomes" id="UP000473648"/>
    </source>
</evidence>
<dbReference type="NCBIfam" id="TIGR01079">
    <property type="entry name" value="rplX_bact"/>
    <property type="match status" value="1"/>
</dbReference>
<evidence type="ECO:0000256" key="4">
    <source>
        <dbReference type="ARBA" id="ARBA00035206"/>
    </source>
</evidence>
<comment type="function">
    <text evidence="5">One of the proteins that surrounds the polypeptide exit tunnel on the outside of the subunit.</text>
</comment>
<dbReference type="InterPro" id="IPR014722">
    <property type="entry name" value="Rib_uL2_dom2"/>
</dbReference>
<dbReference type="InterPro" id="IPR003256">
    <property type="entry name" value="Ribosomal_uL24"/>
</dbReference>
<dbReference type="InterPro" id="IPR008991">
    <property type="entry name" value="Translation_prot_SH3-like_sf"/>
</dbReference>
<evidence type="ECO:0000256" key="3">
    <source>
        <dbReference type="ARBA" id="ARBA00023274"/>
    </source>
</evidence>
<dbReference type="AlphaFoldDB" id="A0A6L5GSK0"/>
<dbReference type="SMART" id="SM00739">
    <property type="entry name" value="KOW"/>
    <property type="match status" value="1"/>
</dbReference>
<comment type="caution">
    <text evidence="7">The sequence shown here is derived from an EMBL/GenBank/DDBJ whole genome shotgun (WGS) entry which is preliminary data.</text>
</comment>
<dbReference type="InterPro" id="IPR005824">
    <property type="entry name" value="KOW"/>
</dbReference>
<proteinExistence type="inferred from homology"/>
<organism evidence="7 8">
    <name type="scientific">Candidatus Pseudoramibacter fermentans</name>
    <dbReference type="NCBI Taxonomy" id="2594427"/>
    <lineage>
        <taxon>Bacteria</taxon>
        <taxon>Bacillati</taxon>
        <taxon>Bacillota</taxon>
        <taxon>Clostridia</taxon>
        <taxon>Eubacteriales</taxon>
        <taxon>Eubacteriaceae</taxon>
        <taxon>Pseudoramibacter</taxon>
    </lineage>
</organism>
<reference evidence="7" key="1">
    <citation type="journal article" date="2020" name="Appl. Environ. Microbiol.">
        <title>Medium-Chain Fatty Acid Synthesis by 'Candidatus Weimeria bifida' gen. nov., sp. nov., and 'Candidatus Pseudoramibacter fermentans' sp. nov.</title>
        <authorList>
            <person name="Scarborough M.J."/>
            <person name="Myers K.S."/>
            <person name="Donohue T.J."/>
            <person name="Noguera D.R."/>
        </authorList>
    </citation>
    <scope>NUCLEOTIDE SEQUENCE</scope>
    <source>
        <strain evidence="7">EUB1.1</strain>
    </source>
</reference>
<comment type="similarity">
    <text evidence="1 5">Belongs to the universal ribosomal protein uL24 family.</text>
</comment>
<evidence type="ECO:0000259" key="6">
    <source>
        <dbReference type="SMART" id="SM00739"/>
    </source>
</evidence>
<dbReference type="HAMAP" id="MF_01326_B">
    <property type="entry name" value="Ribosomal_uL24_B"/>
    <property type="match status" value="1"/>
</dbReference>
<evidence type="ECO:0000313" key="7">
    <source>
        <dbReference type="EMBL" id="MQM73239.1"/>
    </source>
</evidence>
<dbReference type="Gene3D" id="2.30.30.30">
    <property type="match status" value="1"/>
</dbReference>
<dbReference type="GO" id="GO:0005840">
    <property type="term" value="C:ribosome"/>
    <property type="evidence" value="ECO:0007669"/>
    <property type="project" value="UniProtKB-KW"/>
</dbReference>
<comment type="subunit">
    <text evidence="5">Part of the 50S ribosomal subunit.</text>
</comment>
<keyword evidence="5" id="KW-0699">rRNA-binding</keyword>
<dbReference type="EMBL" id="VOGB01000005">
    <property type="protein sequence ID" value="MQM73239.1"/>
    <property type="molecule type" value="Genomic_DNA"/>
</dbReference>
<dbReference type="CDD" id="cd06089">
    <property type="entry name" value="KOW_RPL26"/>
    <property type="match status" value="1"/>
</dbReference>
<dbReference type="Pfam" id="PF00467">
    <property type="entry name" value="KOW"/>
    <property type="match status" value="1"/>
</dbReference>
<evidence type="ECO:0000256" key="1">
    <source>
        <dbReference type="ARBA" id="ARBA00010618"/>
    </source>
</evidence>